<proteinExistence type="inferred from homology"/>
<feature type="coiled-coil region" evidence="4">
    <location>
        <begin position="697"/>
        <end position="752"/>
    </location>
</feature>
<feature type="compositionally biased region" description="Low complexity" evidence="5">
    <location>
        <begin position="623"/>
        <end position="632"/>
    </location>
</feature>
<sequence length="1046" mass="114730">MQLHKLTMQNFGPYADQTVDFDDFANRPLFLISGDTGAGKSTIFDALLFALYGSEKRSAKVGSGRVAMAMRSNFADDQDDTTVILTFSHQGQDYQVKRAMSIKRDGGLNIRRPELTITHADGSTDVLAKERDVDSAIEDLLHLKRDQFRQIVLLPQGDFRRFLDADSDDRETLLRSIFGTELYQRWGDEIKDQATQLRAKLSETNDRLNGVIGTYTLTPDQSLPDGELAPKLATMTELNAERKSELADADAELAKSKTAAAKAEKAESAARELAAHYEAQRKQQAAAQELAAEAPAEATRQQDIEELRWVKDQQPAYQQLKADRTQLDADTERLAATNKQLQAQTEQITKLTAQANNLQADDKLVNDKTARRRAIATEIKRVNEVTAAQNQLKQAASQADQAQQAVSQAQAKLQQLTDEQAKLKAEANNLHPEQLLLTATQQQNQIDILAAANDKARQAQTELAQTQAALTDSQEQQDQLQNDELDTHKTLQMVQLRYYNGQAAVLAAQLEVDVPCPVCGSTKHPHPAAADADAPDQATVDQAQAKWAQAQSTLAQNQHAIETLSATATKQQQAAAQAKSHYDDLCKAAQGVFAVDTDWQIGFTELQAILQGEQHTSQHDGEAQQNRQQEIAQRQDELTTDEGTQQQVATTTQQQNSQAREALASARAVLQQLGVEPNDVQDTVALVAEDKELAEWLTDHEQQMTAANQALQAANVAQGELKGQVTTEQRELDRLQRRVTAESDQFDELRGSHYGATLATAPAFDMQQARLTELPKLEQASADYQKLRAQTDTLLAEANAAVAGTSEPDLATITAHATTLREQADAQGQALGAARTQLEHNKRVVEQVQSGLAKFKQDDKNLGTLQTLQKAFNGKNDRHLGLERYVLGSYFQRVLKVGTARLQSLTRGRYKFVLKQGGATGTSNRTGLEINVYDDEVGGVRSVRTLSGGESFIAALCLALALGEIIQEESGGISIDALFIDEGFGSLDADSLALAMETLETIEGRNRMIGVISHVDEMQRSIPDQLHVIADGTGRSTIKEVHRDGE</sequence>
<feature type="compositionally biased region" description="Low complexity" evidence="5">
    <location>
        <begin position="644"/>
        <end position="658"/>
    </location>
</feature>
<dbReference type="PANTHER" id="PTHR32114">
    <property type="entry name" value="ABC TRANSPORTER ABCH.3"/>
    <property type="match status" value="1"/>
</dbReference>
<feature type="coiled-coil region" evidence="4">
    <location>
        <begin position="327"/>
        <end position="361"/>
    </location>
</feature>
<evidence type="ECO:0000256" key="2">
    <source>
        <dbReference type="ARBA" id="ARBA00011322"/>
    </source>
</evidence>
<feature type="region of interest" description="Disordered" evidence="5">
    <location>
        <begin position="613"/>
        <end position="659"/>
    </location>
</feature>
<organism evidence="7 8">
    <name type="scientific">Lacticaseibacillus pabuli</name>
    <dbReference type="NCBI Taxonomy" id="3025672"/>
    <lineage>
        <taxon>Bacteria</taxon>
        <taxon>Bacillati</taxon>
        <taxon>Bacillota</taxon>
        <taxon>Bacilli</taxon>
        <taxon>Lactobacillales</taxon>
        <taxon>Lactobacillaceae</taxon>
        <taxon>Lacticaseibacillus</taxon>
    </lineage>
</organism>
<evidence type="ECO:0000256" key="4">
    <source>
        <dbReference type="SAM" id="Coils"/>
    </source>
</evidence>
<comment type="similarity">
    <text evidence="1">Belongs to the SMC family. SbcC subfamily.</text>
</comment>
<evidence type="ECO:0000259" key="6">
    <source>
        <dbReference type="Pfam" id="PF13476"/>
    </source>
</evidence>
<dbReference type="Proteomes" id="UP001220377">
    <property type="component" value="Chromosome"/>
</dbReference>
<comment type="subunit">
    <text evidence="2">Heterodimer of SbcC and SbcD.</text>
</comment>
<feature type="region of interest" description="Disordered" evidence="5">
    <location>
        <begin position="523"/>
        <end position="542"/>
    </location>
</feature>
<evidence type="ECO:0000313" key="8">
    <source>
        <dbReference type="Proteomes" id="UP001220377"/>
    </source>
</evidence>
<evidence type="ECO:0000256" key="3">
    <source>
        <dbReference type="ARBA" id="ARBA00013368"/>
    </source>
</evidence>
<evidence type="ECO:0000256" key="5">
    <source>
        <dbReference type="SAM" id="MobiDB-lite"/>
    </source>
</evidence>
<keyword evidence="4" id="KW-0175">Coiled coil</keyword>
<dbReference type="EMBL" id="CP117884">
    <property type="protein sequence ID" value="WDF83016.1"/>
    <property type="molecule type" value="Genomic_DNA"/>
</dbReference>
<feature type="coiled-coil region" evidence="4">
    <location>
        <begin position="385"/>
        <end position="483"/>
    </location>
</feature>
<reference evidence="7 8" key="1">
    <citation type="submission" date="2023-02" db="EMBL/GenBank/DDBJ databases">
        <title>Genome sequence of Lacticaseibacillus sp. KACC 23028.</title>
        <authorList>
            <person name="Kim S."/>
            <person name="Heo J."/>
            <person name="Kwon S.-W."/>
        </authorList>
    </citation>
    <scope>NUCLEOTIDE SEQUENCE [LARGE SCALE GENOMIC DNA]</scope>
    <source>
        <strain evidence="7 8">KACC 23028</strain>
    </source>
</reference>
<evidence type="ECO:0000256" key="1">
    <source>
        <dbReference type="ARBA" id="ARBA00006930"/>
    </source>
</evidence>
<dbReference type="InterPro" id="IPR038729">
    <property type="entry name" value="Rad50/SbcC_AAA"/>
</dbReference>
<dbReference type="InterPro" id="IPR025662">
    <property type="entry name" value="Sigma_54_int_dom_ATP-bd_1"/>
</dbReference>
<accession>A0ABY7WVJ1</accession>
<dbReference type="SUPFAM" id="SSF52540">
    <property type="entry name" value="P-loop containing nucleoside triphosphate hydrolases"/>
    <property type="match status" value="1"/>
</dbReference>
<feature type="compositionally biased region" description="Low complexity" evidence="5">
    <location>
        <begin position="528"/>
        <end position="542"/>
    </location>
</feature>
<feature type="domain" description="Rad50/SbcC-type AAA" evidence="6">
    <location>
        <begin position="5"/>
        <end position="262"/>
    </location>
</feature>
<dbReference type="RefSeq" id="WP_274260869.1">
    <property type="nucleotide sequence ID" value="NZ_CP117884.1"/>
</dbReference>
<dbReference type="InterPro" id="IPR027417">
    <property type="entry name" value="P-loop_NTPase"/>
</dbReference>
<feature type="coiled-coil region" evidence="4">
    <location>
        <begin position="246"/>
        <end position="283"/>
    </location>
</feature>
<protein>
    <recommendedName>
        <fullName evidence="3">Nuclease SbcCD subunit C</fullName>
    </recommendedName>
</protein>
<name>A0ABY7WVJ1_9LACO</name>
<gene>
    <name evidence="7" type="ORF">PQ472_01870</name>
</gene>
<keyword evidence="8" id="KW-1185">Reference proteome</keyword>
<dbReference type="PROSITE" id="PS00675">
    <property type="entry name" value="SIGMA54_INTERACT_1"/>
    <property type="match status" value="1"/>
</dbReference>
<dbReference type="Pfam" id="PF13476">
    <property type="entry name" value="AAA_23"/>
    <property type="match status" value="1"/>
</dbReference>
<dbReference type="Pfam" id="PF13558">
    <property type="entry name" value="SbcC_Walker_B"/>
    <property type="match status" value="1"/>
</dbReference>
<dbReference type="PANTHER" id="PTHR32114:SF2">
    <property type="entry name" value="ABC TRANSPORTER ABCH.3"/>
    <property type="match status" value="1"/>
</dbReference>
<dbReference type="Gene3D" id="3.40.50.300">
    <property type="entry name" value="P-loop containing nucleotide triphosphate hydrolases"/>
    <property type="match status" value="2"/>
</dbReference>
<evidence type="ECO:0000313" key="7">
    <source>
        <dbReference type="EMBL" id="WDF83016.1"/>
    </source>
</evidence>